<dbReference type="NCBIfam" id="TIGR00426">
    <property type="entry name" value="competence protein ComEA helix-hairpin-helix repeat region"/>
    <property type="match status" value="1"/>
</dbReference>
<dbReference type="GO" id="GO:0003677">
    <property type="term" value="F:DNA binding"/>
    <property type="evidence" value="ECO:0007669"/>
    <property type="project" value="InterPro"/>
</dbReference>
<proteinExistence type="predicted"/>
<dbReference type="GO" id="GO:0015627">
    <property type="term" value="C:type II protein secretion system complex"/>
    <property type="evidence" value="ECO:0007669"/>
    <property type="project" value="TreeGrafter"/>
</dbReference>
<dbReference type="PANTHER" id="PTHR21180:SF32">
    <property type="entry name" value="ENDONUCLEASE_EXONUCLEASE_PHOSPHATASE FAMILY DOMAIN-CONTAINING PROTEIN 1"/>
    <property type="match status" value="1"/>
</dbReference>
<organism evidence="3">
    <name type="scientific">candidate division WOR-3 bacterium</name>
    <dbReference type="NCBI Taxonomy" id="2052148"/>
    <lineage>
        <taxon>Bacteria</taxon>
        <taxon>Bacteria division WOR-3</taxon>
    </lineage>
</organism>
<evidence type="ECO:0000256" key="1">
    <source>
        <dbReference type="SAM" id="Phobius"/>
    </source>
</evidence>
<comment type="caution">
    <text evidence="3">The sequence shown here is derived from an EMBL/GenBank/DDBJ whole genome shotgun (WGS) entry which is preliminary data.</text>
</comment>
<keyword evidence="1" id="KW-0472">Membrane</keyword>
<feature type="domain" description="Helix-hairpin-helix DNA-binding motif class 1" evidence="2">
    <location>
        <begin position="53"/>
        <end position="72"/>
    </location>
</feature>
<name>A0A7C6AEX7_UNCW3</name>
<dbReference type="Gene3D" id="1.10.150.320">
    <property type="entry name" value="Photosystem II 12 kDa extrinsic protein"/>
    <property type="match status" value="1"/>
</dbReference>
<gene>
    <name evidence="3" type="ORF">ENV70_02515</name>
</gene>
<dbReference type="Pfam" id="PF12836">
    <property type="entry name" value="HHH_3"/>
    <property type="match status" value="1"/>
</dbReference>
<dbReference type="GO" id="GO:0015628">
    <property type="term" value="P:protein secretion by the type II secretion system"/>
    <property type="evidence" value="ECO:0007669"/>
    <property type="project" value="TreeGrafter"/>
</dbReference>
<reference evidence="3" key="1">
    <citation type="journal article" date="2020" name="mSystems">
        <title>Genome- and Community-Level Interaction Insights into Carbon Utilization and Element Cycling Functions of Hydrothermarchaeota in Hydrothermal Sediment.</title>
        <authorList>
            <person name="Zhou Z."/>
            <person name="Liu Y."/>
            <person name="Xu W."/>
            <person name="Pan J."/>
            <person name="Luo Z.H."/>
            <person name="Li M."/>
        </authorList>
    </citation>
    <scope>NUCLEOTIDE SEQUENCE [LARGE SCALE GENOMIC DNA]</scope>
    <source>
        <strain evidence="3">SpSt-783</strain>
    </source>
</reference>
<dbReference type="SMART" id="SM00278">
    <property type="entry name" value="HhH1"/>
    <property type="match status" value="2"/>
</dbReference>
<keyword evidence="1" id="KW-0812">Transmembrane</keyword>
<dbReference type="InterPro" id="IPR004509">
    <property type="entry name" value="Competence_ComEA_HhH"/>
</dbReference>
<evidence type="ECO:0000259" key="2">
    <source>
        <dbReference type="SMART" id="SM00278"/>
    </source>
</evidence>
<feature type="transmembrane region" description="Helical" evidence="1">
    <location>
        <begin position="6"/>
        <end position="27"/>
    </location>
</feature>
<dbReference type="EMBL" id="DTHJ01000056">
    <property type="protein sequence ID" value="HHS62477.1"/>
    <property type="molecule type" value="Genomic_DNA"/>
</dbReference>
<accession>A0A7C6AEX7</accession>
<feature type="domain" description="Helix-hairpin-helix DNA-binding motif class 1" evidence="2">
    <location>
        <begin position="83"/>
        <end position="102"/>
    </location>
</feature>
<protein>
    <submittedName>
        <fullName evidence="3">Helix-hairpin-helix domain-containing protein</fullName>
    </submittedName>
</protein>
<sequence length="105" mass="12092">MNHKEVIALSILVFILLIINILNYTLWNSNKKSYALMIEEEMRQISINIAGAEQFEMLPGIGPALAQRIVEYREKNGAFKKIEDIKKVKGVGEKLFEKIKPYIKL</sequence>
<dbReference type="AlphaFoldDB" id="A0A7C6AEX7"/>
<dbReference type="GO" id="GO:0006281">
    <property type="term" value="P:DNA repair"/>
    <property type="evidence" value="ECO:0007669"/>
    <property type="project" value="InterPro"/>
</dbReference>
<evidence type="ECO:0000313" key="3">
    <source>
        <dbReference type="EMBL" id="HHS62477.1"/>
    </source>
</evidence>
<dbReference type="PANTHER" id="PTHR21180">
    <property type="entry name" value="ENDONUCLEASE/EXONUCLEASE/PHOSPHATASE FAMILY DOMAIN-CONTAINING PROTEIN 1"/>
    <property type="match status" value="1"/>
</dbReference>
<keyword evidence="1" id="KW-1133">Transmembrane helix</keyword>
<dbReference type="InterPro" id="IPR051675">
    <property type="entry name" value="Endo/Exo/Phosphatase_dom_1"/>
</dbReference>
<dbReference type="InterPro" id="IPR010994">
    <property type="entry name" value="RuvA_2-like"/>
</dbReference>
<dbReference type="InterPro" id="IPR003583">
    <property type="entry name" value="Hlx-hairpin-Hlx_DNA-bd_motif"/>
</dbReference>
<dbReference type="SUPFAM" id="SSF47781">
    <property type="entry name" value="RuvA domain 2-like"/>
    <property type="match status" value="1"/>
</dbReference>